<feature type="domain" description="Protein kinase" evidence="6">
    <location>
        <begin position="1"/>
        <end position="71"/>
    </location>
</feature>
<feature type="non-terminal residue" evidence="7">
    <location>
        <position position="1"/>
    </location>
</feature>
<dbReference type="AlphaFoldDB" id="A0AAD4HII7"/>
<dbReference type="EMBL" id="JABBWK010000052">
    <property type="protein sequence ID" value="KAG1896774.1"/>
    <property type="molecule type" value="Genomic_DNA"/>
</dbReference>
<evidence type="ECO:0000256" key="1">
    <source>
        <dbReference type="ARBA" id="ARBA00022527"/>
    </source>
</evidence>
<accession>A0AAD4HII7</accession>
<keyword evidence="4 7" id="KW-0418">Kinase</keyword>
<protein>
    <submittedName>
        <fullName evidence="7">Kinase domain-containing protein</fullName>
    </submittedName>
</protein>
<evidence type="ECO:0000313" key="8">
    <source>
        <dbReference type="Proteomes" id="UP001195769"/>
    </source>
</evidence>
<dbReference type="InterPro" id="IPR008271">
    <property type="entry name" value="Ser/Thr_kinase_AS"/>
</dbReference>
<dbReference type="GO" id="GO:0004674">
    <property type="term" value="F:protein serine/threonine kinase activity"/>
    <property type="evidence" value="ECO:0007669"/>
    <property type="project" value="UniProtKB-KW"/>
</dbReference>
<keyword evidence="3" id="KW-0547">Nucleotide-binding</keyword>
<keyword evidence="2" id="KW-0808">Transferase</keyword>
<dbReference type="RefSeq" id="XP_041222350.1">
    <property type="nucleotide sequence ID" value="XM_041375551.1"/>
</dbReference>
<dbReference type="Proteomes" id="UP001195769">
    <property type="component" value="Unassembled WGS sequence"/>
</dbReference>
<proteinExistence type="predicted"/>
<evidence type="ECO:0000256" key="5">
    <source>
        <dbReference type="ARBA" id="ARBA00022840"/>
    </source>
</evidence>
<dbReference type="PANTHER" id="PTHR24351">
    <property type="entry name" value="RIBOSOMAL PROTEIN S6 KINASE"/>
    <property type="match status" value="1"/>
</dbReference>
<dbReference type="SUPFAM" id="SSF56112">
    <property type="entry name" value="Protein kinase-like (PK-like)"/>
    <property type="match status" value="1"/>
</dbReference>
<dbReference type="GO" id="GO:0005524">
    <property type="term" value="F:ATP binding"/>
    <property type="evidence" value="ECO:0007669"/>
    <property type="project" value="UniProtKB-KW"/>
</dbReference>
<keyword evidence="5" id="KW-0067">ATP-binding</keyword>
<dbReference type="GeneID" id="64669849"/>
<evidence type="ECO:0000259" key="6">
    <source>
        <dbReference type="PROSITE" id="PS50011"/>
    </source>
</evidence>
<organism evidence="7 8">
    <name type="scientific">Suillus fuscotomentosus</name>
    <dbReference type="NCBI Taxonomy" id="1912939"/>
    <lineage>
        <taxon>Eukaryota</taxon>
        <taxon>Fungi</taxon>
        <taxon>Dikarya</taxon>
        <taxon>Basidiomycota</taxon>
        <taxon>Agaricomycotina</taxon>
        <taxon>Agaricomycetes</taxon>
        <taxon>Agaricomycetidae</taxon>
        <taxon>Boletales</taxon>
        <taxon>Suillineae</taxon>
        <taxon>Suillaceae</taxon>
        <taxon>Suillus</taxon>
    </lineage>
</organism>
<keyword evidence="1" id="KW-0723">Serine/threonine-protein kinase</keyword>
<dbReference type="InterPro" id="IPR000719">
    <property type="entry name" value="Prot_kinase_dom"/>
</dbReference>
<name>A0AAD4HII7_9AGAM</name>
<gene>
    <name evidence="7" type="ORF">F5891DRAFT_958215</name>
</gene>
<dbReference type="Gene3D" id="1.10.510.10">
    <property type="entry name" value="Transferase(Phosphotransferase) domain 1"/>
    <property type="match status" value="1"/>
</dbReference>
<sequence length="71" mass="8078">LQHLHKLHIVHMDLKMENVLVTPSGHICIADFGNAEVLDCKLTYQQFHDEHMHGVSGTKSYLSPERVEGNQ</sequence>
<dbReference type="PROSITE" id="PS50011">
    <property type="entry name" value="PROTEIN_KINASE_DOM"/>
    <property type="match status" value="1"/>
</dbReference>
<reference evidence="7" key="1">
    <citation type="journal article" date="2020" name="New Phytol.">
        <title>Comparative genomics reveals dynamic genome evolution in host specialist ectomycorrhizal fungi.</title>
        <authorList>
            <person name="Lofgren L.A."/>
            <person name="Nguyen N.H."/>
            <person name="Vilgalys R."/>
            <person name="Ruytinx J."/>
            <person name="Liao H.L."/>
            <person name="Branco S."/>
            <person name="Kuo A."/>
            <person name="LaButti K."/>
            <person name="Lipzen A."/>
            <person name="Andreopoulos W."/>
            <person name="Pangilinan J."/>
            <person name="Riley R."/>
            <person name="Hundley H."/>
            <person name="Na H."/>
            <person name="Barry K."/>
            <person name="Grigoriev I.V."/>
            <person name="Stajich J.E."/>
            <person name="Kennedy P.G."/>
        </authorList>
    </citation>
    <scope>NUCLEOTIDE SEQUENCE</scope>
    <source>
        <strain evidence="7">FC203</strain>
    </source>
</reference>
<evidence type="ECO:0000313" key="7">
    <source>
        <dbReference type="EMBL" id="KAG1896774.1"/>
    </source>
</evidence>
<dbReference type="Pfam" id="PF00069">
    <property type="entry name" value="Pkinase"/>
    <property type="match status" value="1"/>
</dbReference>
<evidence type="ECO:0000256" key="2">
    <source>
        <dbReference type="ARBA" id="ARBA00022679"/>
    </source>
</evidence>
<keyword evidence="8" id="KW-1185">Reference proteome</keyword>
<evidence type="ECO:0000256" key="4">
    <source>
        <dbReference type="ARBA" id="ARBA00022777"/>
    </source>
</evidence>
<evidence type="ECO:0000256" key="3">
    <source>
        <dbReference type="ARBA" id="ARBA00022741"/>
    </source>
</evidence>
<dbReference type="PROSITE" id="PS00108">
    <property type="entry name" value="PROTEIN_KINASE_ST"/>
    <property type="match status" value="1"/>
</dbReference>
<dbReference type="InterPro" id="IPR011009">
    <property type="entry name" value="Kinase-like_dom_sf"/>
</dbReference>
<comment type="caution">
    <text evidence="7">The sequence shown here is derived from an EMBL/GenBank/DDBJ whole genome shotgun (WGS) entry which is preliminary data.</text>
</comment>